<reference evidence="1 2" key="1">
    <citation type="submission" date="2020-03" db="EMBL/GenBank/DDBJ databases">
        <title>Genomic Encyclopedia of Type Strains, Phase IV (KMG-IV): sequencing the most valuable type-strain genomes for metagenomic binning, comparative biology and taxonomic classification.</title>
        <authorList>
            <person name="Goeker M."/>
        </authorList>
    </citation>
    <scope>NUCLEOTIDE SEQUENCE [LARGE SCALE GENOMIC DNA]</scope>
    <source>
        <strain evidence="1 2">DSM 7225</strain>
    </source>
</reference>
<accession>A0A7X6BFF2</accession>
<dbReference type="EMBL" id="JAATJB010000020">
    <property type="protein sequence ID" value="NJB99767.1"/>
    <property type="molecule type" value="Genomic_DNA"/>
</dbReference>
<protein>
    <submittedName>
        <fullName evidence="1">Uncharacterized protein</fullName>
    </submittedName>
</protein>
<sequence>NDLILGKSASPHHSSPSDELTYQWHDFWGAGQALAEIERIATGTMTSTGLGKEVKFECVCGATNKRRMRCLPQGKIVSCINPECAETWDVEISDGEYEFARRGHYLECLCGTTHFVTSTSTEKMDRQEWGTIPCECGGKLLLRWSLNYVVMPPKSEQAATGEAAEE</sequence>
<dbReference type="RefSeq" id="WP_167713063.1">
    <property type="nucleotide sequence ID" value="NZ_JAATJB010000020.1"/>
</dbReference>
<evidence type="ECO:0000313" key="2">
    <source>
        <dbReference type="Proteomes" id="UP000531251"/>
    </source>
</evidence>
<organism evidence="1 2">
    <name type="scientific">Sphingomonas trueperi</name>
    <dbReference type="NCBI Taxonomy" id="53317"/>
    <lineage>
        <taxon>Bacteria</taxon>
        <taxon>Pseudomonadati</taxon>
        <taxon>Pseudomonadota</taxon>
        <taxon>Alphaproteobacteria</taxon>
        <taxon>Sphingomonadales</taxon>
        <taxon>Sphingomonadaceae</taxon>
        <taxon>Sphingomonas</taxon>
    </lineage>
</organism>
<dbReference type="Proteomes" id="UP000531251">
    <property type="component" value="Unassembled WGS sequence"/>
</dbReference>
<feature type="non-terminal residue" evidence="1">
    <location>
        <position position="1"/>
    </location>
</feature>
<keyword evidence="2" id="KW-1185">Reference proteome</keyword>
<dbReference type="AlphaFoldDB" id="A0A7X6BFF2"/>
<proteinExistence type="predicted"/>
<name>A0A7X6BFF2_9SPHN</name>
<gene>
    <name evidence="1" type="ORF">GGR89_004113</name>
</gene>
<evidence type="ECO:0000313" key="1">
    <source>
        <dbReference type="EMBL" id="NJB99767.1"/>
    </source>
</evidence>
<comment type="caution">
    <text evidence="1">The sequence shown here is derived from an EMBL/GenBank/DDBJ whole genome shotgun (WGS) entry which is preliminary data.</text>
</comment>